<dbReference type="CDD" id="cd00082">
    <property type="entry name" value="HisKA"/>
    <property type="match status" value="1"/>
</dbReference>
<protein>
    <recommendedName>
        <fullName evidence="2">histidine kinase</fullName>
        <ecNumber evidence="2">2.7.13.3</ecNumber>
    </recommendedName>
</protein>
<evidence type="ECO:0000256" key="9">
    <source>
        <dbReference type="SAM" id="Phobius"/>
    </source>
</evidence>
<dbReference type="InterPro" id="IPR013767">
    <property type="entry name" value="PAS_fold"/>
</dbReference>
<name>A0ABQ3B2P2_9GAMM</name>
<evidence type="ECO:0000256" key="2">
    <source>
        <dbReference type="ARBA" id="ARBA00012438"/>
    </source>
</evidence>
<comment type="catalytic activity">
    <reaction evidence="1">
        <text>ATP + protein L-histidine = ADP + protein N-phospho-L-histidine.</text>
        <dbReference type="EC" id="2.7.13.3"/>
    </reaction>
</comment>
<keyword evidence="5" id="KW-0547">Nucleotide-binding</keyword>
<evidence type="ECO:0000256" key="6">
    <source>
        <dbReference type="ARBA" id="ARBA00022777"/>
    </source>
</evidence>
<keyword evidence="8" id="KW-0902">Two-component regulatory system</keyword>
<keyword evidence="9" id="KW-0812">Transmembrane</keyword>
<evidence type="ECO:0000256" key="4">
    <source>
        <dbReference type="ARBA" id="ARBA00022679"/>
    </source>
</evidence>
<keyword evidence="13" id="KW-1185">Reference proteome</keyword>
<dbReference type="InterPro" id="IPR036097">
    <property type="entry name" value="HisK_dim/P_sf"/>
</dbReference>
<dbReference type="GO" id="GO:0016301">
    <property type="term" value="F:kinase activity"/>
    <property type="evidence" value="ECO:0007669"/>
    <property type="project" value="UniProtKB-KW"/>
</dbReference>
<proteinExistence type="predicted"/>
<keyword evidence="7" id="KW-0067">ATP-binding</keyword>
<dbReference type="PROSITE" id="PS50112">
    <property type="entry name" value="PAS"/>
    <property type="match status" value="1"/>
</dbReference>
<feature type="domain" description="Histidine kinase" evidence="10">
    <location>
        <begin position="226"/>
        <end position="421"/>
    </location>
</feature>
<evidence type="ECO:0000313" key="13">
    <source>
        <dbReference type="Proteomes" id="UP000619761"/>
    </source>
</evidence>
<evidence type="ECO:0000256" key="3">
    <source>
        <dbReference type="ARBA" id="ARBA00022553"/>
    </source>
</evidence>
<evidence type="ECO:0000256" key="5">
    <source>
        <dbReference type="ARBA" id="ARBA00022741"/>
    </source>
</evidence>
<dbReference type="Proteomes" id="UP000619761">
    <property type="component" value="Unassembled WGS sequence"/>
</dbReference>
<keyword evidence="6 12" id="KW-0418">Kinase</keyword>
<feature type="transmembrane region" description="Helical" evidence="9">
    <location>
        <begin position="12"/>
        <end position="33"/>
    </location>
</feature>
<dbReference type="Pfam" id="PF00512">
    <property type="entry name" value="HisKA"/>
    <property type="match status" value="1"/>
</dbReference>
<evidence type="ECO:0000256" key="7">
    <source>
        <dbReference type="ARBA" id="ARBA00022840"/>
    </source>
</evidence>
<evidence type="ECO:0000256" key="1">
    <source>
        <dbReference type="ARBA" id="ARBA00000085"/>
    </source>
</evidence>
<dbReference type="EMBL" id="BMYZ01000001">
    <property type="protein sequence ID" value="GGY74735.1"/>
    <property type="molecule type" value="Genomic_DNA"/>
</dbReference>
<dbReference type="RefSeq" id="WP_189418035.1">
    <property type="nucleotide sequence ID" value="NZ_BMYZ01000001.1"/>
</dbReference>
<dbReference type="InterPro" id="IPR036890">
    <property type="entry name" value="HATPase_C_sf"/>
</dbReference>
<dbReference type="Gene3D" id="1.10.287.130">
    <property type="match status" value="1"/>
</dbReference>
<evidence type="ECO:0000313" key="12">
    <source>
        <dbReference type="EMBL" id="GGY74735.1"/>
    </source>
</evidence>
<dbReference type="InterPro" id="IPR004358">
    <property type="entry name" value="Sig_transdc_His_kin-like_C"/>
</dbReference>
<keyword evidence="3" id="KW-0597">Phosphoprotein</keyword>
<dbReference type="Pfam" id="PF02518">
    <property type="entry name" value="HATPase_c"/>
    <property type="match status" value="1"/>
</dbReference>
<organism evidence="12 13">
    <name type="scientific">Cellvibrio zantedeschiae</name>
    <dbReference type="NCBI Taxonomy" id="1237077"/>
    <lineage>
        <taxon>Bacteria</taxon>
        <taxon>Pseudomonadati</taxon>
        <taxon>Pseudomonadota</taxon>
        <taxon>Gammaproteobacteria</taxon>
        <taxon>Cellvibrionales</taxon>
        <taxon>Cellvibrionaceae</taxon>
        <taxon>Cellvibrio</taxon>
    </lineage>
</organism>
<dbReference type="PANTHER" id="PTHR43065:SF51">
    <property type="entry name" value="HISTIDINE KINASE"/>
    <property type="match status" value="1"/>
</dbReference>
<keyword evidence="9" id="KW-1133">Transmembrane helix</keyword>
<dbReference type="PROSITE" id="PS50109">
    <property type="entry name" value="HIS_KIN"/>
    <property type="match status" value="1"/>
</dbReference>
<feature type="domain" description="PAS" evidence="11">
    <location>
        <begin position="117"/>
        <end position="153"/>
    </location>
</feature>
<dbReference type="PANTHER" id="PTHR43065">
    <property type="entry name" value="SENSOR HISTIDINE KINASE"/>
    <property type="match status" value="1"/>
</dbReference>
<dbReference type="SUPFAM" id="SSF55874">
    <property type="entry name" value="ATPase domain of HSP90 chaperone/DNA topoisomerase II/histidine kinase"/>
    <property type="match status" value="1"/>
</dbReference>
<dbReference type="InterPro" id="IPR005467">
    <property type="entry name" value="His_kinase_dom"/>
</dbReference>
<dbReference type="Gene3D" id="3.30.565.10">
    <property type="entry name" value="Histidine kinase-like ATPase, C-terminal domain"/>
    <property type="match status" value="1"/>
</dbReference>
<dbReference type="EC" id="2.7.13.3" evidence="2"/>
<evidence type="ECO:0000259" key="11">
    <source>
        <dbReference type="PROSITE" id="PS50112"/>
    </source>
</evidence>
<comment type="caution">
    <text evidence="12">The sequence shown here is derived from an EMBL/GenBank/DDBJ whole genome shotgun (WGS) entry which is preliminary data.</text>
</comment>
<dbReference type="InterPro" id="IPR035965">
    <property type="entry name" value="PAS-like_dom_sf"/>
</dbReference>
<evidence type="ECO:0000259" key="10">
    <source>
        <dbReference type="PROSITE" id="PS50109"/>
    </source>
</evidence>
<dbReference type="Pfam" id="PF00989">
    <property type="entry name" value="PAS"/>
    <property type="match status" value="1"/>
</dbReference>
<dbReference type="InterPro" id="IPR003594">
    <property type="entry name" value="HATPase_dom"/>
</dbReference>
<dbReference type="SUPFAM" id="SSF55785">
    <property type="entry name" value="PYP-like sensor domain (PAS domain)"/>
    <property type="match status" value="1"/>
</dbReference>
<keyword evidence="4" id="KW-0808">Transferase</keyword>
<dbReference type="InterPro" id="IPR000014">
    <property type="entry name" value="PAS"/>
</dbReference>
<gene>
    <name evidence="12" type="ORF">GCM10011613_20250</name>
</gene>
<accession>A0ABQ3B2P2</accession>
<dbReference type="SUPFAM" id="SSF47384">
    <property type="entry name" value="Homodimeric domain of signal transducing histidine kinase"/>
    <property type="match status" value="1"/>
</dbReference>
<evidence type="ECO:0000256" key="8">
    <source>
        <dbReference type="ARBA" id="ARBA00023012"/>
    </source>
</evidence>
<keyword evidence="9" id="KW-0472">Membrane</keyword>
<dbReference type="SMART" id="SM00387">
    <property type="entry name" value="HATPase_c"/>
    <property type="match status" value="1"/>
</dbReference>
<dbReference type="InterPro" id="IPR003661">
    <property type="entry name" value="HisK_dim/P_dom"/>
</dbReference>
<reference evidence="13" key="1">
    <citation type="journal article" date="2019" name="Int. J. Syst. Evol. Microbiol.">
        <title>The Global Catalogue of Microorganisms (GCM) 10K type strain sequencing project: providing services to taxonomists for standard genome sequencing and annotation.</title>
        <authorList>
            <consortium name="The Broad Institute Genomics Platform"/>
            <consortium name="The Broad Institute Genome Sequencing Center for Infectious Disease"/>
            <person name="Wu L."/>
            <person name="Ma J."/>
        </authorList>
    </citation>
    <scope>NUCLEOTIDE SEQUENCE [LARGE SCALE GENOMIC DNA]</scope>
    <source>
        <strain evidence="13">KCTC 32239</strain>
    </source>
</reference>
<sequence length="421" mass="47947">MTWRINSLEAQLKLSFAACLLLQLVCCGFLLLIFSWWKITIAGFSLLLINAYLYRRVQEKIFASFRRASVQLEALQNQDYSLVAKPAFSGGKVAEFHQQLNALGESLQQHKSDYDQQLFLLYRLIDQLNTPILVFDHRLQLNYANAAFAELFGRPWKTLRHASPSLLGLLAEPQWQFVDANKTQQWQIRTSRFLDQGQNHQLLVFINIQAALRESQLEAWQKLIRVLSHEIRNSLTPVAALTQSLQNKVGGEREQQALELIGERCQHLQDFVSRYAELHKPLHMEPQWLNAESLFQRLQALFPEAQLQAKGLQVKLWTDSVFLQQVLINLIKNAVEAGSPAGTIEIQFNQREQVFEIMVVDRGHGISNPDNLFVPFYSTKTQGQGIGLSVSRHIVEQMGGQLSLSNNSQGTGACAIVQLHY</sequence>
<dbReference type="PRINTS" id="PR00344">
    <property type="entry name" value="BCTRLSENSOR"/>
</dbReference>